<dbReference type="InterPro" id="IPR000587">
    <property type="entry name" value="Creatinase_N"/>
</dbReference>
<evidence type="ECO:0000313" key="3">
    <source>
        <dbReference type="Proteomes" id="UP000248616"/>
    </source>
</evidence>
<sequence length="467" mass="50112">MPVASVGLKSMSLPELGEPTVMPLIARATHEARIAALTALGVKAGLDAFAIYGDREHAANVAYLSGYDPRFEETLLVVVPGRQPRLLVGNEGWGYAELCGGPYERVLYQTFSLPAQPRDRSDALPDILADCGLKPGQRIGAIGWKPFGAGDAGFGETALDLPSFIADTLRALVGDKGAVVNAANLLMNPTDGLRAINEADQLAAFEFAATFTSQGLRNVLQGIEPGMTELQAARLMGMNGLPHGCHPMLSAGKRAAYGLPSPRLDIIQRGDPITMAYGIQGALNARAGFVAEEASELPHAIRDYVERLVAPYFAAVVDWYEAIGIGTTGGTLWKAVHDRIGDPFFGVSLNPGHLVHIDEWMHSPVFPGSDIRLRSGMALQVDVIPATGSAYFTTNIEDGIALADEPLREEIAARHPEAWSRIEARRGFMADVLGIRLKPEVLPFSNIPAFLPPFWLSRNSAMAVTGR</sequence>
<dbReference type="SUPFAM" id="SSF55920">
    <property type="entry name" value="Creatinase/aminopeptidase"/>
    <property type="match status" value="1"/>
</dbReference>
<dbReference type="Gene3D" id="3.90.230.10">
    <property type="entry name" value="Creatinase/methionine aminopeptidase superfamily"/>
    <property type="match status" value="1"/>
</dbReference>
<dbReference type="OrthoDB" id="9778159at2"/>
<feature type="domain" description="Creatinase N-terminal" evidence="1">
    <location>
        <begin position="33"/>
        <end position="140"/>
    </location>
</feature>
<dbReference type="RefSeq" id="WP_111542456.1">
    <property type="nucleotide sequence ID" value="NZ_MZXV01000010.1"/>
</dbReference>
<reference evidence="3" key="1">
    <citation type="submission" date="2017-03" db="EMBL/GenBank/DDBJ databases">
        <authorList>
            <person name="Safronova V.I."/>
            <person name="Sazanova A.L."/>
            <person name="Chirak E.R."/>
        </authorList>
    </citation>
    <scope>NUCLEOTIDE SEQUENCE [LARGE SCALE GENOMIC DNA]</scope>
    <source>
        <strain evidence="3">Ach-343</strain>
    </source>
</reference>
<dbReference type="InterPro" id="IPR036005">
    <property type="entry name" value="Creatinase/aminopeptidase-like"/>
</dbReference>
<name>A0A2W7CBL6_9HYPH</name>
<dbReference type="InterPro" id="IPR029149">
    <property type="entry name" value="Creatin/AminoP/Spt16_N"/>
</dbReference>
<dbReference type="Proteomes" id="UP000248616">
    <property type="component" value="Unassembled WGS sequence"/>
</dbReference>
<protein>
    <recommendedName>
        <fullName evidence="1">Creatinase N-terminal domain-containing protein</fullName>
    </recommendedName>
</protein>
<dbReference type="Pfam" id="PF01321">
    <property type="entry name" value="Creatinase_N"/>
    <property type="match status" value="1"/>
</dbReference>
<dbReference type="EMBL" id="MZXV01000010">
    <property type="protein sequence ID" value="PZV40344.1"/>
    <property type="molecule type" value="Genomic_DNA"/>
</dbReference>
<organism evidence="2 3">
    <name type="scientific">Mesorhizobium kowhaii</name>
    <dbReference type="NCBI Taxonomy" id="1300272"/>
    <lineage>
        <taxon>Bacteria</taxon>
        <taxon>Pseudomonadati</taxon>
        <taxon>Pseudomonadota</taxon>
        <taxon>Alphaproteobacteria</taxon>
        <taxon>Hyphomicrobiales</taxon>
        <taxon>Phyllobacteriaceae</taxon>
        <taxon>Mesorhizobium</taxon>
    </lineage>
</organism>
<dbReference type="AlphaFoldDB" id="A0A2W7CBL6"/>
<evidence type="ECO:0000259" key="1">
    <source>
        <dbReference type="Pfam" id="PF01321"/>
    </source>
</evidence>
<comment type="caution">
    <text evidence="2">The sequence shown here is derived from an EMBL/GenBank/DDBJ whole genome shotgun (WGS) entry which is preliminary data.</text>
</comment>
<keyword evidence="3" id="KW-1185">Reference proteome</keyword>
<dbReference type="SUPFAM" id="SSF53092">
    <property type="entry name" value="Creatinase/prolidase N-terminal domain"/>
    <property type="match status" value="1"/>
</dbReference>
<gene>
    <name evidence="2" type="ORF">B5V02_01230</name>
</gene>
<accession>A0A2W7CBL6</accession>
<evidence type="ECO:0000313" key="2">
    <source>
        <dbReference type="EMBL" id="PZV40344.1"/>
    </source>
</evidence>
<proteinExistence type="predicted"/>